<comment type="caution">
    <text evidence="1">The sequence shown here is derived from an EMBL/GenBank/DDBJ whole genome shotgun (WGS) entry which is preliminary data.</text>
</comment>
<dbReference type="AlphaFoldDB" id="A0A5B6X512"/>
<dbReference type="OrthoDB" id="786061at2759"/>
<proteinExistence type="predicted"/>
<keyword evidence="1" id="KW-0695">RNA-directed DNA polymerase</keyword>
<evidence type="ECO:0000313" key="1">
    <source>
        <dbReference type="EMBL" id="KAA3487987.1"/>
    </source>
</evidence>
<keyword evidence="1" id="KW-0808">Transferase</keyword>
<evidence type="ECO:0000313" key="2">
    <source>
        <dbReference type="Proteomes" id="UP000325315"/>
    </source>
</evidence>
<keyword evidence="1" id="KW-0548">Nucleotidyltransferase</keyword>
<keyword evidence="2" id="KW-1185">Reference proteome</keyword>
<dbReference type="GO" id="GO:0003964">
    <property type="term" value="F:RNA-directed DNA polymerase activity"/>
    <property type="evidence" value="ECO:0007669"/>
    <property type="project" value="UniProtKB-KW"/>
</dbReference>
<sequence>MRGDQVLKKILSIQKDFRGKWIPNWKRPYIMKKAFLGEALILTEIDCRDLPNPVSSDSIKRGHKKEKCHILGHQQSTLDLLNTYQAQNGPREVFSENYKSYLPEVAVEQTEDSESYFPEVAVEQLKPTNYKSDLPKVAVE</sequence>
<accession>A0A5B6X512</accession>
<dbReference type="EMBL" id="SMMG02000001">
    <property type="protein sequence ID" value="KAA3487987.1"/>
    <property type="molecule type" value="Genomic_DNA"/>
</dbReference>
<protein>
    <submittedName>
        <fullName evidence="1">RNA-directed DNA polymerase (Reverse transcriptase), Ribonuclease H</fullName>
    </submittedName>
</protein>
<reference evidence="1" key="1">
    <citation type="submission" date="2019-08" db="EMBL/GenBank/DDBJ databases">
        <authorList>
            <person name="Liu F."/>
        </authorList>
    </citation>
    <scope>NUCLEOTIDE SEQUENCE [LARGE SCALE GENOMIC DNA]</scope>
    <source>
        <strain evidence="1">PA1801</strain>
        <tissue evidence="1">Leaf</tissue>
    </source>
</reference>
<dbReference type="Proteomes" id="UP000325315">
    <property type="component" value="Unassembled WGS sequence"/>
</dbReference>
<organism evidence="1 2">
    <name type="scientific">Gossypium australe</name>
    <dbReference type="NCBI Taxonomy" id="47621"/>
    <lineage>
        <taxon>Eukaryota</taxon>
        <taxon>Viridiplantae</taxon>
        <taxon>Streptophyta</taxon>
        <taxon>Embryophyta</taxon>
        <taxon>Tracheophyta</taxon>
        <taxon>Spermatophyta</taxon>
        <taxon>Magnoliopsida</taxon>
        <taxon>eudicotyledons</taxon>
        <taxon>Gunneridae</taxon>
        <taxon>Pentapetalae</taxon>
        <taxon>rosids</taxon>
        <taxon>malvids</taxon>
        <taxon>Malvales</taxon>
        <taxon>Malvaceae</taxon>
        <taxon>Malvoideae</taxon>
        <taxon>Gossypium</taxon>
    </lineage>
</organism>
<name>A0A5B6X512_9ROSI</name>
<gene>
    <name evidence="1" type="ORF">EPI10_031777</name>
</gene>